<reference evidence="1 2" key="1">
    <citation type="submission" date="2016-10" db="EMBL/GenBank/DDBJ databases">
        <authorList>
            <person name="de Groot N.N."/>
        </authorList>
    </citation>
    <scope>NUCLEOTIDE SEQUENCE [LARGE SCALE GENOMIC DNA]</scope>
    <source>
        <strain evidence="1 2">DSM 29340</strain>
    </source>
</reference>
<dbReference type="AlphaFoldDB" id="A0A1H7D6X2"/>
<dbReference type="PANTHER" id="PTHR12526">
    <property type="entry name" value="GLYCOSYLTRANSFERASE"/>
    <property type="match status" value="1"/>
</dbReference>
<protein>
    <submittedName>
        <fullName evidence="1">Rhamnan synthesis protein F</fullName>
    </submittedName>
</protein>
<dbReference type="InterPro" id="IPR007739">
    <property type="entry name" value="RgpF"/>
</dbReference>
<dbReference type="CDD" id="cd01635">
    <property type="entry name" value="Glycosyltransferase_GTB-type"/>
    <property type="match status" value="1"/>
</dbReference>
<evidence type="ECO:0000313" key="1">
    <source>
        <dbReference type="EMBL" id="SEJ97074.1"/>
    </source>
</evidence>
<dbReference type="Pfam" id="PF05045">
    <property type="entry name" value="RgpF"/>
    <property type="match status" value="1"/>
</dbReference>
<dbReference type="Proteomes" id="UP000199379">
    <property type="component" value="Unassembled WGS sequence"/>
</dbReference>
<dbReference type="EMBL" id="FNYD01000010">
    <property type="protein sequence ID" value="SEJ97074.1"/>
    <property type="molecule type" value="Genomic_DNA"/>
</dbReference>
<dbReference type="Gene3D" id="3.40.50.2000">
    <property type="entry name" value="Glycogen Phosphorylase B"/>
    <property type="match status" value="1"/>
</dbReference>
<organism evidence="1 2">
    <name type="scientific">Cribrihabitans marinus</name>
    <dbReference type="NCBI Taxonomy" id="1227549"/>
    <lineage>
        <taxon>Bacteria</taxon>
        <taxon>Pseudomonadati</taxon>
        <taxon>Pseudomonadota</taxon>
        <taxon>Alphaproteobacteria</taxon>
        <taxon>Rhodobacterales</taxon>
        <taxon>Paracoccaceae</taxon>
        <taxon>Cribrihabitans</taxon>
    </lineage>
</organism>
<sequence length="852" mass="96769">MSLDDLWQEILAETGHLEQRPDFRFDPAFYGARHPDLVATGVDLRKHFESHGKTEGRFANAYQETLKHVPDLNRRLADITVDPRLRAEIEAETDGVFELIFELLSLGDPIDRMLSHFSEQQYFQAYPDVQKAGLVALHHFTRFGITEGRRSLRDIRENQFRGSLEFDRTKPTCCICVHQLTKTGAPIVALGMARGAKNTHNVIIMSLEQGPLLAEFQSVANMVVVTSRPDEDFDFLDLPNGGQVDFAILNSAASFLFAKAFIRRSIPYANYIHEFTDYIPVRQAFWSALFSDLMVFISEKMRQNWTPMLKDMRFDVAQDSVIIPQRVIQRKNVVAKEYSEAREHLSRLIGVDCRNRRVVYGVGFVDWRKGTDLFVLTAQMARKRDPDSLFVWVGDGLNHEHMPFGVWLDKHMREAGANDPGGNLFFLPTGQHYLDVCRASDVLFLPSRSDPQPNVVFEAMQFGARAVLFEKATSFDDDVYAGIDELQRVEYGDLVGACDALLSAPMKQPARIGLPSFPRKRSDADVFQSISQALNKRLSEQRHFVAGGGDYDIPMLFTTYERDREARRNEREKMWSYNRLWVWRSSAQAEAELAASDNWVHQNCRIERFAWSDTVPPVDYSVHIHAHYLDNLGGDLLYYRTLHEARRIVVTTDSTEKADRIAQIGRQAGIGVETIVVPNKGRDILPFMQLFANGHAQEDEIWCHVHQKKSLEVTDAGETWRRFLMAILLGDDTRFSAALELVAAPETGLVTAFDPGVSNWAGSRRLLPQIAPRLPGPIPEHALLFPVGNMFWTRGRVVAEMNGIFGENYPWPNEPIATDGTVYHLIERLWPAASAMAGLNAVFLDKPDQKRV</sequence>
<dbReference type="OrthoDB" id="7210452at2"/>
<dbReference type="SUPFAM" id="SSF53756">
    <property type="entry name" value="UDP-Glycosyltransferase/glycogen phosphorylase"/>
    <property type="match status" value="1"/>
</dbReference>
<keyword evidence="2" id="KW-1185">Reference proteome</keyword>
<gene>
    <name evidence="1" type="ORF">SAMN05444007_1106</name>
</gene>
<dbReference type="RefSeq" id="WP_092369373.1">
    <property type="nucleotide sequence ID" value="NZ_BMGV01000010.1"/>
</dbReference>
<proteinExistence type="predicted"/>
<evidence type="ECO:0000313" key="2">
    <source>
        <dbReference type="Proteomes" id="UP000199379"/>
    </source>
</evidence>
<accession>A0A1H7D6X2</accession>
<dbReference type="STRING" id="1227549.SAMN05444007_1106"/>
<name>A0A1H7D6X2_9RHOB</name>